<dbReference type="InterPro" id="IPR027417">
    <property type="entry name" value="P-loop_NTPase"/>
</dbReference>
<keyword evidence="11 14" id="KW-0472">Membrane</keyword>
<evidence type="ECO:0000256" key="10">
    <source>
        <dbReference type="ARBA" id="ARBA00023125"/>
    </source>
</evidence>
<evidence type="ECO:0000313" key="17">
    <source>
        <dbReference type="Proteomes" id="UP000555103"/>
    </source>
</evidence>
<evidence type="ECO:0000256" key="4">
    <source>
        <dbReference type="ARBA" id="ARBA00022618"/>
    </source>
</evidence>
<evidence type="ECO:0000256" key="7">
    <source>
        <dbReference type="ARBA" id="ARBA00022829"/>
    </source>
</evidence>
<gene>
    <name evidence="16" type="ORF">GGR21_002365</name>
</gene>
<keyword evidence="12" id="KW-0131">Cell cycle</keyword>
<dbReference type="GO" id="GO:0003677">
    <property type="term" value="F:DNA binding"/>
    <property type="evidence" value="ECO:0007669"/>
    <property type="project" value="UniProtKB-KW"/>
</dbReference>
<dbReference type="InterPro" id="IPR036390">
    <property type="entry name" value="WH_DNA-bd_sf"/>
</dbReference>
<evidence type="ECO:0000256" key="11">
    <source>
        <dbReference type="ARBA" id="ARBA00023136"/>
    </source>
</evidence>
<keyword evidence="10" id="KW-0238">DNA-binding</keyword>
<sequence>MAKKTIQRKKNQDNKVASFIEFIKKERSRFLFGVILTFVGAYILLGEISFFVTGAADQSKVANKTFFELVSQKQQISNWTGVAGAFIAERLVNGWFGIFSLLIPVYFVLMGLKLMRVLHISAIRSFLLISFAMIWGSITSAFLLSRIFTGSHIIWGGYHGQYIEQFLEAALGIPGVIMIILLLLVIFLIITKKASMEFFRGLFKNPLKAKAPEVDPELDNYYEEEEPEEEKKSFFSFLDRFRKKKKTEEEESGEFTGDFPAEEIIPKKKVTPAKTMQLDNDFEIVVPQDEEFVQPATNNNIHPKVEINKPVGEDGIDDLLPEGVEEMEDYDPTKDLSNFHFPSSELLKVYDTTGIGVNMEEQNANKSKIINTLQNYGIEITSIKATVGPTITLYEIVPKAGVRISKIRNLEDDIALSLSALGIRIIAPMPGKGTIGIEVPNKDPQIVSMQSVIASRKFQESTYDLPVALGKTITNEIFMFDLCKMPHLLVAGATGQGKSVGLNAIITSLLYKKHPAEMKMVLVDPKMVEFNIYSRIEKHYLAKLPDAEKAIITDVSKVTQTLNSLTKEMDDRYELLMNAGVRNIKEYNEKFRKRRLNPLKGHRFLPYLVIIIDEFGDLIMTAGKEIEMPIARIAQKARAVGMHMVIATQRPTTNIITGTIKANFPARMAFRVTSQIDSRTILDMSGANQLIGRGDMLFSQGSDLVRIQCAFVDTPEVEGIAQYIGNQQGYASAFELPEYVGDAGGDDKIGNIDLGDRDPLFDEAARLIVVHQQGSTSLIQRKFSIGYNRAGRLMDQLEAAGIVGPTQGSKPRDVMIADEYSLEQKLNTFGN</sequence>
<dbReference type="Pfam" id="PF13491">
    <property type="entry name" value="FtsK_4TM"/>
    <property type="match status" value="1"/>
</dbReference>
<evidence type="ECO:0000259" key="15">
    <source>
        <dbReference type="PROSITE" id="PS50901"/>
    </source>
</evidence>
<dbReference type="Gene3D" id="3.30.980.40">
    <property type="match status" value="1"/>
</dbReference>
<keyword evidence="6 13" id="KW-0547">Nucleotide-binding</keyword>
<dbReference type="InterPro" id="IPR041027">
    <property type="entry name" value="FtsK_alpha"/>
</dbReference>
<name>A0A840CX61_9BACT</name>
<evidence type="ECO:0000256" key="9">
    <source>
        <dbReference type="ARBA" id="ARBA00022989"/>
    </source>
</evidence>
<feature type="domain" description="FtsK" evidence="15">
    <location>
        <begin position="474"/>
        <end position="679"/>
    </location>
</feature>
<evidence type="ECO:0000256" key="8">
    <source>
        <dbReference type="ARBA" id="ARBA00022840"/>
    </source>
</evidence>
<feature type="transmembrane region" description="Helical" evidence="14">
    <location>
        <begin position="169"/>
        <end position="190"/>
    </location>
</feature>
<evidence type="ECO:0000256" key="12">
    <source>
        <dbReference type="ARBA" id="ARBA00023306"/>
    </source>
</evidence>
<feature type="transmembrane region" description="Helical" evidence="14">
    <location>
        <begin position="94"/>
        <end position="114"/>
    </location>
</feature>
<keyword evidence="17" id="KW-1185">Reference proteome</keyword>
<dbReference type="InterPro" id="IPR050206">
    <property type="entry name" value="FtsK/SpoIIIE/SftA"/>
</dbReference>
<dbReference type="PROSITE" id="PS50901">
    <property type="entry name" value="FTSK"/>
    <property type="match status" value="1"/>
</dbReference>
<keyword evidence="7" id="KW-0159">Chromosome partition</keyword>
<dbReference type="RefSeq" id="WP_183307361.1">
    <property type="nucleotide sequence ID" value="NZ_JACIEP010000007.1"/>
</dbReference>
<keyword evidence="8 13" id="KW-0067">ATP-binding</keyword>
<dbReference type="Gene3D" id="1.10.10.10">
    <property type="entry name" value="Winged helix-like DNA-binding domain superfamily/Winged helix DNA-binding domain"/>
    <property type="match status" value="1"/>
</dbReference>
<protein>
    <submittedName>
        <fullName evidence="16">S-DNA-T family DNA segregation ATPase FtsK/SpoIIIE</fullName>
    </submittedName>
</protein>
<dbReference type="Proteomes" id="UP000555103">
    <property type="component" value="Unassembled WGS sequence"/>
</dbReference>
<feature type="transmembrane region" description="Helical" evidence="14">
    <location>
        <begin position="30"/>
        <end position="52"/>
    </location>
</feature>
<dbReference type="Pfam" id="PF17854">
    <property type="entry name" value="FtsK_alpha"/>
    <property type="match status" value="1"/>
</dbReference>
<dbReference type="GO" id="GO:0005524">
    <property type="term" value="F:ATP binding"/>
    <property type="evidence" value="ECO:0007669"/>
    <property type="project" value="UniProtKB-UniRule"/>
</dbReference>
<proteinExistence type="inferred from homology"/>
<dbReference type="InterPro" id="IPR036388">
    <property type="entry name" value="WH-like_DNA-bd_sf"/>
</dbReference>
<dbReference type="SUPFAM" id="SSF46785">
    <property type="entry name" value="Winged helix' DNA-binding domain"/>
    <property type="match status" value="1"/>
</dbReference>
<organism evidence="16 17">
    <name type="scientific">Dysgonomonas hofstadii</name>
    <dbReference type="NCBI Taxonomy" id="637886"/>
    <lineage>
        <taxon>Bacteria</taxon>
        <taxon>Pseudomonadati</taxon>
        <taxon>Bacteroidota</taxon>
        <taxon>Bacteroidia</taxon>
        <taxon>Bacteroidales</taxon>
        <taxon>Dysgonomonadaceae</taxon>
        <taxon>Dysgonomonas</taxon>
    </lineage>
</organism>
<reference evidence="16 17" key="1">
    <citation type="submission" date="2020-08" db="EMBL/GenBank/DDBJ databases">
        <title>Genomic Encyclopedia of Type Strains, Phase IV (KMG-IV): sequencing the most valuable type-strain genomes for metagenomic binning, comparative biology and taxonomic classification.</title>
        <authorList>
            <person name="Goeker M."/>
        </authorList>
    </citation>
    <scope>NUCLEOTIDE SEQUENCE [LARGE SCALE GENOMIC DNA]</scope>
    <source>
        <strain evidence="16 17">DSM 104969</strain>
    </source>
</reference>
<dbReference type="GO" id="GO:0005886">
    <property type="term" value="C:plasma membrane"/>
    <property type="evidence" value="ECO:0007669"/>
    <property type="project" value="UniProtKB-SubCell"/>
</dbReference>
<dbReference type="Gene3D" id="3.40.50.300">
    <property type="entry name" value="P-loop containing nucleotide triphosphate hydrolases"/>
    <property type="match status" value="1"/>
</dbReference>
<comment type="caution">
    <text evidence="16">The sequence shown here is derived from an EMBL/GenBank/DDBJ whole genome shotgun (WGS) entry which is preliminary data.</text>
</comment>
<keyword evidence="4" id="KW-0132">Cell division</keyword>
<dbReference type="Pfam" id="PF01580">
    <property type="entry name" value="FtsK_SpoIIIE"/>
    <property type="match status" value="1"/>
</dbReference>
<evidence type="ECO:0000256" key="2">
    <source>
        <dbReference type="ARBA" id="ARBA00006474"/>
    </source>
</evidence>
<accession>A0A840CX61</accession>
<evidence type="ECO:0000313" key="16">
    <source>
        <dbReference type="EMBL" id="MBB4036463.1"/>
    </source>
</evidence>
<dbReference type="GO" id="GO:0007059">
    <property type="term" value="P:chromosome segregation"/>
    <property type="evidence" value="ECO:0007669"/>
    <property type="project" value="UniProtKB-KW"/>
</dbReference>
<keyword evidence="9 14" id="KW-1133">Transmembrane helix</keyword>
<dbReference type="Pfam" id="PF09397">
    <property type="entry name" value="FtsK_gamma"/>
    <property type="match status" value="1"/>
</dbReference>
<evidence type="ECO:0000256" key="14">
    <source>
        <dbReference type="SAM" id="Phobius"/>
    </source>
</evidence>
<dbReference type="EMBL" id="JACIEP010000007">
    <property type="protein sequence ID" value="MBB4036463.1"/>
    <property type="molecule type" value="Genomic_DNA"/>
</dbReference>
<keyword evidence="5 14" id="KW-0812">Transmembrane</keyword>
<comment type="similarity">
    <text evidence="2">Belongs to the FtsK/SpoIIIE/SftA family.</text>
</comment>
<dbReference type="SMART" id="SM00843">
    <property type="entry name" value="Ftsk_gamma"/>
    <property type="match status" value="1"/>
</dbReference>
<evidence type="ECO:0000256" key="3">
    <source>
        <dbReference type="ARBA" id="ARBA00022475"/>
    </source>
</evidence>
<keyword evidence="3" id="KW-1003">Cell membrane</keyword>
<dbReference type="InterPro" id="IPR025199">
    <property type="entry name" value="FtsK_4TM"/>
</dbReference>
<evidence type="ECO:0000256" key="13">
    <source>
        <dbReference type="PROSITE-ProRule" id="PRU00289"/>
    </source>
</evidence>
<dbReference type="InterPro" id="IPR018541">
    <property type="entry name" value="Ftsk_gamma"/>
</dbReference>
<dbReference type="SUPFAM" id="SSF52540">
    <property type="entry name" value="P-loop containing nucleoside triphosphate hydrolases"/>
    <property type="match status" value="1"/>
</dbReference>
<evidence type="ECO:0000256" key="1">
    <source>
        <dbReference type="ARBA" id="ARBA00004651"/>
    </source>
</evidence>
<dbReference type="PANTHER" id="PTHR22683:SF41">
    <property type="entry name" value="DNA TRANSLOCASE FTSK"/>
    <property type="match status" value="1"/>
</dbReference>
<dbReference type="InterPro" id="IPR002543">
    <property type="entry name" value="FtsK_dom"/>
</dbReference>
<evidence type="ECO:0000256" key="6">
    <source>
        <dbReference type="ARBA" id="ARBA00022741"/>
    </source>
</evidence>
<comment type="subcellular location">
    <subcellularLocation>
        <location evidence="1">Cell membrane</location>
        <topology evidence="1">Multi-pass membrane protein</topology>
    </subcellularLocation>
</comment>
<feature type="binding site" evidence="13">
    <location>
        <begin position="492"/>
        <end position="499"/>
    </location>
    <ligand>
        <name>ATP</name>
        <dbReference type="ChEBI" id="CHEBI:30616"/>
    </ligand>
</feature>
<dbReference type="PANTHER" id="PTHR22683">
    <property type="entry name" value="SPORULATION PROTEIN RELATED"/>
    <property type="match status" value="1"/>
</dbReference>
<dbReference type="GO" id="GO:0051301">
    <property type="term" value="P:cell division"/>
    <property type="evidence" value="ECO:0007669"/>
    <property type="project" value="UniProtKB-KW"/>
</dbReference>
<dbReference type="AlphaFoldDB" id="A0A840CX61"/>
<feature type="transmembrane region" description="Helical" evidence="14">
    <location>
        <begin position="126"/>
        <end position="149"/>
    </location>
</feature>
<evidence type="ECO:0000256" key="5">
    <source>
        <dbReference type="ARBA" id="ARBA00022692"/>
    </source>
</evidence>